<protein>
    <submittedName>
        <fullName evidence="6">ABC transporter substrate-binding protein</fullName>
    </submittedName>
</protein>
<evidence type="ECO:0000313" key="6">
    <source>
        <dbReference type="EMBL" id="NEI72173.1"/>
    </source>
</evidence>
<dbReference type="InterPro" id="IPR000914">
    <property type="entry name" value="SBP_5_dom"/>
</dbReference>
<dbReference type="AlphaFoldDB" id="A0A6L9U897"/>
<dbReference type="GO" id="GO:1904680">
    <property type="term" value="F:peptide transmembrane transporter activity"/>
    <property type="evidence" value="ECO:0007669"/>
    <property type="project" value="TreeGrafter"/>
</dbReference>
<dbReference type="GO" id="GO:0015833">
    <property type="term" value="P:peptide transport"/>
    <property type="evidence" value="ECO:0007669"/>
    <property type="project" value="TreeGrafter"/>
</dbReference>
<comment type="subcellular location">
    <subcellularLocation>
        <location evidence="1">Periplasm</location>
    </subcellularLocation>
</comment>
<accession>A0A6L9U897</accession>
<sequence>MINSIKASCRTLLASAFLLSSLGAGAAWAETTLRIVPSADLQVLDPMGSTADIVKMHGFMIYDTLYALDEHFKPQPEMVQDMQLSADKKTYRFTLRDGLKWHDGQPVKAEDCVASLKRWQARDAAGQLMARELKEMRVIDDKTFELEFKEPYGIVLESLSKVASNVPFMMPKRIAETDPYKEITEYIGSGPYKFDKAQWIPGSKIVYEKFADYVPRPEPASGLAGGKVAQFDRVEWDIIKDQQTALSALMSGEIDFWQNPSLDLLPIIEAAGNLKTQVINETGTQGTLFFNHTQPPFDNPKARQAMFYLTNQQAYLQAVNGNPDYYKTCASFFICGSPMETEAGLDALKAPDPEKAKALFKEAGWDFSKPIVILDPTDESIVHPETVVTVQAMRDIGLTVDVQAMDWATVLKRRNSTEPTDKGGWNLLHSYVGGQVVANPVWSITFSAACEKGIFGWPCDKTLEDLRLKWALADGIDAQKAVAAEYSKRAFETGHHIPLGQWNTFVAYSNKLSGVLTTQDVPVFWNVKKSD</sequence>
<reference evidence="6 7" key="1">
    <citation type="submission" date="2019-12" db="EMBL/GenBank/DDBJ databases">
        <title>Rhizobium genotypes associated with high levels of biological nitrogen fixation by grain legumes in a temperate-maritime cropping system.</title>
        <authorList>
            <person name="Maluk M."/>
            <person name="Francesc Ferrando Molina F."/>
            <person name="Lopez Del Egido L."/>
            <person name="Lafos M."/>
            <person name="Langarica-Fuentes A."/>
            <person name="Gebre Yohannes G."/>
            <person name="Young M.W."/>
            <person name="Martin P."/>
            <person name="Gantlett R."/>
            <person name="Kenicer G."/>
            <person name="Hawes C."/>
            <person name="Begg G.S."/>
            <person name="Quilliam R.S."/>
            <person name="Squire G.R."/>
            <person name="Poole P.S."/>
            <person name="Young P.W."/>
            <person name="Iannetta P.M."/>
            <person name="James E.K."/>
        </authorList>
    </citation>
    <scope>NUCLEOTIDE SEQUENCE [LARGE SCALE GENOMIC DNA]</scope>
    <source>
        <strain evidence="6 7">JHI1118</strain>
    </source>
</reference>
<keyword evidence="3 4" id="KW-0732">Signal</keyword>
<dbReference type="EMBL" id="WUEY01000010">
    <property type="protein sequence ID" value="NEI72173.1"/>
    <property type="molecule type" value="Genomic_DNA"/>
</dbReference>
<evidence type="ECO:0000259" key="5">
    <source>
        <dbReference type="Pfam" id="PF00496"/>
    </source>
</evidence>
<feature type="signal peptide" evidence="4">
    <location>
        <begin position="1"/>
        <end position="26"/>
    </location>
</feature>
<evidence type="ECO:0000313" key="7">
    <source>
        <dbReference type="Proteomes" id="UP000483035"/>
    </source>
</evidence>
<comment type="caution">
    <text evidence="6">The sequence shown here is derived from an EMBL/GenBank/DDBJ whole genome shotgun (WGS) entry which is preliminary data.</text>
</comment>
<dbReference type="PANTHER" id="PTHR30290:SF38">
    <property type="entry name" value="D,D-DIPEPTIDE-BINDING PERIPLASMIC PROTEIN DDPA-RELATED"/>
    <property type="match status" value="1"/>
</dbReference>
<feature type="chain" id="PRO_5026699972" evidence="4">
    <location>
        <begin position="27"/>
        <end position="531"/>
    </location>
</feature>
<dbReference type="CDD" id="cd08502">
    <property type="entry name" value="PBP2_NikA_DppA_OppA_like_16"/>
    <property type="match status" value="1"/>
</dbReference>
<proteinExistence type="inferred from homology"/>
<dbReference type="InterPro" id="IPR039424">
    <property type="entry name" value="SBP_5"/>
</dbReference>
<evidence type="ECO:0000256" key="1">
    <source>
        <dbReference type="ARBA" id="ARBA00004418"/>
    </source>
</evidence>
<organism evidence="6 7">
    <name type="scientific">Rhizobium lusitanum</name>
    <dbReference type="NCBI Taxonomy" id="293958"/>
    <lineage>
        <taxon>Bacteria</taxon>
        <taxon>Pseudomonadati</taxon>
        <taxon>Pseudomonadota</taxon>
        <taxon>Alphaproteobacteria</taxon>
        <taxon>Hyphomicrobiales</taxon>
        <taxon>Rhizobiaceae</taxon>
        <taxon>Rhizobium/Agrobacterium group</taxon>
        <taxon>Rhizobium</taxon>
    </lineage>
</organism>
<dbReference type="Proteomes" id="UP000483035">
    <property type="component" value="Unassembled WGS sequence"/>
</dbReference>
<dbReference type="PANTHER" id="PTHR30290">
    <property type="entry name" value="PERIPLASMIC BINDING COMPONENT OF ABC TRANSPORTER"/>
    <property type="match status" value="1"/>
</dbReference>
<name>A0A6L9U897_9HYPH</name>
<dbReference type="Gene3D" id="3.10.105.10">
    <property type="entry name" value="Dipeptide-binding Protein, Domain 3"/>
    <property type="match status" value="1"/>
</dbReference>
<gene>
    <name evidence="6" type="ORF">GR212_21535</name>
</gene>
<evidence type="ECO:0000256" key="4">
    <source>
        <dbReference type="SAM" id="SignalP"/>
    </source>
</evidence>
<evidence type="ECO:0000256" key="2">
    <source>
        <dbReference type="ARBA" id="ARBA00005695"/>
    </source>
</evidence>
<dbReference type="RefSeq" id="WP_163989212.1">
    <property type="nucleotide sequence ID" value="NZ_WUEY01000010.1"/>
</dbReference>
<dbReference type="Pfam" id="PF00496">
    <property type="entry name" value="SBP_bac_5"/>
    <property type="match status" value="1"/>
</dbReference>
<feature type="domain" description="Solute-binding protein family 5" evidence="5">
    <location>
        <begin position="73"/>
        <end position="420"/>
    </location>
</feature>
<dbReference type="Gene3D" id="3.40.190.10">
    <property type="entry name" value="Periplasmic binding protein-like II"/>
    <property type="match status" value="1"/>
</dbReference>
<comment type="similarity">
    <text evidence="2">Belongs to the bacterial solute-binding protein 5 family.</text>
</comment>
<evidence type="ECO:0000256" key="3">
    <source>
        <dbReference type="ARBA" id="ARBA00022729"/>
    </source>
</evidence>
<dbReference type="SUPFAM" id="SSF53850">
    <property type="entry name" value="Periplasmic binding protein-like II"/>
    <property type="match status" value="1"/>
</dbReference>